<dbReference type="SUPFAM" id="SSF51445">
    <property type="entry name" value="(Trans)glycosidases"/>
    <property type="match status" value="1"/>
</dbReference>
<dbReference type="InterPro" id="IPR017853">
    <property type="entry name" value="GH"/>
</dbReference>
<dbReference type="GO" id="GO:0009313">
    <property type="term" value="P:oligosaccharide catabolic process"/>
    <property type="evidence" value="ECO:0007669"/>
    <property type="project" value="TreeGrafter"/>
</dbReference>
<dbReference type="GO" id="GO:0004556">
    <property type="term" value="F:alpha-amylase activity"/>
    <property type="evidence" value="ECO:0007669"/>
    <property type="project" value="TreeGrafter"/>
</dbReference>
<evidence type="ECO:0000313" key="6">
    <source>
        <dbReference type="Proteomes" id="UP000252147"/>
    </source>
</evidence>
<dbReference type="EMBL" id="QOPD01000003">
    <property type="protein sequence ID" value="RCL38432.1"/>
    <property type="molecule type" value="Genomic_DNA"/>
</dbReference>
<evidence type="ECO:0000313" key="5">
    <source>
        <dbReference type="EMBL" id="RCL38432.1"/>
    </source>
</evidence>
<proteinExistence type="inferred from homology"/>
<sequence>MADNWKNKVIYQIYPRSFCDTSGNGVGDLRGIINKADYIKDLGVDYVWISPFFKSPQFDYGYDVQDYRTVDPLFGSNKDFLELVEVFKKKNLKIMIDLVLSHTSTHHEWFLRSNSAKKNDYSDWYVWADGLNDSEPNNWLSVFGGSAWKWSEKRQAYYLHNFLEQQADLNFHNPEVQNQMLDELHYWLNLGVDGFRFDVINFLFHDANLRDNPPKESEKIRPLGFNKDNPYGTQYHIYDNSRPEMLPYLQKIRALLDKYNAVSVGEIVADNFNQVMGDYTTENRLHMAYSFEFLSEEFNYDYVDNVVDNFFKTNPHSWPCWAFSNHDSTRIASRSIKTPKELMAKLLSLKGNVCIYQGEELGLNESELDYADVRDPFGKRFWPEFKGRDGCRTPMPWIGADKNLGFSKTKPWLPADSGFQDLAVDEQLNNNESNLSFFKRLMHQRKQKFT</sequence>
<dbReference type="InterPro" id="IPR006047">
    <property type="entry name" value="GH13_cat_dom"/>
</dbReference>
<organism evidence="5 6">
    <name type="scientific">SAR86 cluster bacterium</name>
    <dbReference type="NCBI Taxonomy" id="2030880"/>
    <lineage>
        <taxon>Bacteria</taxon>
        <taxon>Pseudomonadati</taxon>
        <taxon>Pseudomonadota</taxon>
        <taxon>Gammaproteobacteria</taxon>
        <taxon>SAR86 cluster</taxon>
    </lineage>
</organism>
<gene>
    <name evidence="5" type="ORF">DBW97_02715</name>
</gene>
<evidence type="ECO:0000256" key="1">
    <source>
        <dbReference type="ARBA" id="ARBA00008061"/>
    </source>
</evidence>
<dbReference type="Gene3D" id="3.20.20.80">
    <property type="entry name" value="Glycosidases"/>
    <property type="match status" value="2"/>
</dbReference>
<evidence type="ECO:0000256" key="3">
    <source>
        <dbReference type="ARBA" id="ARBA00023295"/>
    </source>
</evidence>
<protein>
    <submittedName>
        <fullName evidence="5">Alpha-glucosidase</fullName>
    </submittedName>
</protein>
<dbReference type="PANTHER" id="PTHR10357">
    <property type="entry name" value="ALPHA-AMYLASE FAMILY MEMBER"/>
    <property type="match status" value="1"/>
</dbReference>
<evidence type="ECO:0000259" key="4">
    <source>
        <dbReference type="SMART" id="SM00642"/>
    </source>
</evidence>
<evidence type="ECO:0000256" key="2">
    <source>
        <dbReference type="ARBA" id="ARBA00022801"/>
    </source>
</evidence>
<comment type="similarity">
    <text evidence="1">Belongs to the glycosyl hydrolase 13 family.</text>
</comment>
<keyword evidence="3" id="KW-0326">Glycosidase</keyword>
<feature type="domain" description="Glycosyl hydrolase family 13 catalytic" evidence="4">
    <location>
        <begin position="12"/>
        <end position="392"/>
    </location>
</feature>
<dbReference type="SMART" id="SM00642">
    <property type="entry name" value="Aamy"/>
    <property type="match status" value="1"/>
</dbReference>
<comment type="caution">
    <text evidence="5">The sequence shown here is derived from an EMBL/GenBank/DDBJ whole genome shotgun (WGS) entry which is preliminary data.</text>
</comment>
<dbReference type="InterPro" id="IPR045857">
    <property type="entry name" value="O16G_dom_2"/>
</dbReference>
<keyword evidence="2" id="KW-0378">Hydrolase</keyword>
<dbReference type="PANTHER" id="PTHR10357:SF179">
    <property type="entry name" value="NEUTRAL AND BASIC AMINO ACID TRANSPORT PROTEIN RBAT"/>
    <property type="match status" value="1"/>
</dbReference>
<dbReference type="Gene3D" id="3.90.400.10">
    <property type="entry name" value="Oligo-1,6-glucosidase, Domain 2"/>
    <property type="match status" value="1"/>
</dbReference>
<dbReference type="Proteomes" id="UP000252147">
    <property type="component" value="Unassembled WGS sequence"/>
</dbReference>
<dbReference type="Pfam" id="PF00128">
    <property type="entry name" value="Alpha-amylase"/>
    <property type="match status" value="1"/>
</dbReference>
<dbReference type="FunFam" id="3.90.400.10:FF:000002">
    <property type="entry name" value="Sucrose isomerase"/>
    <property type="match status" value="1"/>
</dbReference>
<dbReference type="AlphaFoldDB" id="A0A368BNL1"/>
<accession>A0A368BNL1</accession>
<name>A0A368BNL1_9GAMM</name>
<reference evidence="5 6" key="1">
    <citation type="journal article" date="2018" name="Microbiome">
        <title>Fine metagenomic profile of the Mediterranean stratified and mixed water columns revealed by assembly and recruitment.</title>
        <authorList>
            <person name="Haro-Moreno J.M."/>
            <person name="Lopez-Perez M."/>
            <person name="De La Torre J.R."/>
            <person name="Picazo A."/>
            <person name="Camacho A."/>
            <person name="Rodriguez-Valera F."/>
        </authorList>
    </citation>
    <scope>NUCLEOTIDE SEQUENCE [LARGE SCALE GENOMIC DNA]</scope>
    <source>
        <strain evidence="5">MED-G83</strain>
    </source>
</reference>